<reference evidence="1" key="1">
    <citation type="journal article" date="2020" name="New Phytol.">
        <title>Comparative genomics reveals dynamic genome evolution in host specialist ectomycorrhizal fungi.</title>
        <authorList>
            <person name="Lofgren L.A."/>
            <person name="Nguyen N.H."/>
            <person name="Vilgalys R."/>
            <person name="Ruytinx J."/>
            <person name="Liao H.L."/>
            <person name="Branco S."/>
            <person name="Kuo A."/>
            <person name="LaButti K."/>
            <person name="Lipzen A."/>
            <person name="Andreopoulos W."/>
            <person name="Pangilinan J."/>
            <person name="Riley R."/>
            <person name="Hundley H."/>
            <person name="Na H."/>
            <person name="Barry K."/>
            <person name="Grigoriev I.V."/>
            <person name="Stajich J.E."/>
            <person name="Kennedy P.G."/>
        </authorList>
    </citation>
    <scope>NUCLEOTIDE SEQUENCE</scope>
    <source>
        <strain evidence="1">S12</strain>
    </source>
</reference>
<dbReference type="GeneID" id="64590376"/>
<evidence type="ECO:0000313" key="1">
    <source>
        <dbReference type="EMBL" id="KAG1795371.1"/>
    </source>
</evidence>
<feature type="non-terminal residue" evidence="1">
    <location>
        <position position="1"/>
    </location>
</feature>
<dbReference type="RefSeq" id="XP_041161244.1">
    <property type="nucleotide sequence ID" value="XM_041296612.1"/>
</dbReference>
<name>A0A9P7AS11_9AGAM</name>
<feature type="non-terminal residue" evidence="1">
    <location>
        <position position="162"/>
    </location>
</feature>
<accession>A0A9P7AS11</accession>
<evidence type="ECO:0000313" key="2">
    <source>
        <dbReference type="Proteomes" id="UP000719766"/>
    </source>
</evidence>
<organism evidence="1 2">
    <name type="scientific">Suillus plorans</name>
    <dbReference type="NCBI Taxonomy" id="116603"/>
    <lineage>
        <taxon>Eukaryota</taxon>
        <taxon>Fungi</taxon>
        <taxon>Dikarya</taxon>
        <taxon>Basidiomycota</taxon>
        <taxon>Agaricomycotina</taxon>
        <taxon>Agaricomycetes</taxon>
        <taxon>Agaricomycetidae</taxon>
        <taxon>Boletales</taxon>
        <taxon>Suillineae</taxon>
        <taxon>Suillaceae</taxon>
        <taxon>Suillus</taxon>
    </lineage>
</organism>
<gene>
    <name evidence="1" type="ORF">HD556DRAFT_1213380</name>
</gene>
<proteinExistence type="predicted"/>
<dbReference type="Proteomes" id="UP000719766">
    <property type="component" value="Unassembled WGS sequence"/>
</dbReference>
<dbReference type="AlphaFoldDB" id="A0A9P7AS11"/>
<dbReference type="EMBL" id="JABBWE010000022">
    <property type="protein sequence ID" value="KAG1795371.1"/>
    <property type="molecule type" value="Genomic_DNA"/>
</dbReference>
<dbReference type="OrthoDB" id="5946233at2759"/>
<comment type="caution">
    <text evidence="1">The sequence shown here is derived from an EMBL/GenBank/DDBJ whole genome shotgun (WGS) entry which is preliminary data.</text>
</comment>
<protein>
    <submittedName>
        <fullName evidence="1">Uncharacterized protein</fullName>
    </submittedName>
</protein>
<keyword evidence="2" id="KW-1185">Reference proteome</keyword>
<sequence>TSYVFRWLAIPWLQAELDAWAHRRNHNAPRRDKNKILPHGIPAIIRAKPHEFNSLDFKVPVPSALFDEVEAIYAPSDHPVFDLVPPSFEQRAQYLYTSLGNPQVSSDSFWNVYQMLLAQFLAIEGEDDLTVLLSQGVTEPEDDDVLLLPSLQDLPRNAGLVG</sequence>